<evidence type="ECO:0000313" key="11">
    <source>
        <dbReference type="EMBL" id="GCA68433.1"/>
    </source>
</evidence>
<comment type="similarity">
    <text evidence="9">Belongs to the TrpF family.</text>
</comment>
<evidence type="ECO:0000256" key="8">
    <source>
        <dbReference type="ARBA" id="ARBA00023235"/>
    </source>
</evidence>
<organism evidence="11 12">
    <name type="scientific">Mediterraneibacter butyricigenes</name>
    <dbReference type="NCBI Taxonomy" id="2316025"/>
    <lineage>
        <taxon>Bacteria</taxon>
        <taxon>Bacillati</taxon>
        <taxon>Bacillota</taxon>
        <taxon>Clostridia</taxon>
        <taxon>Lachnospirales</taxon>
        <taxon>Lachnospiraceae</taxon>
        <taxon>Mediterraneibacter</taxon>
    </lineage>
</organism>
<dbReference type="GO" id="GO:0004640">
    <property type="term" value="F:phosphoribosylanthranilate isomerase activity"/>
    <property type="evidence" value="ECO:0007669"/>
    <property type="project" value="UniProtKB-UniRule"/>
</dbReference>
<dbReference type="PANTHER" id="PTHR42894:SF1">
    <property type="entry name" value="N-(5'-PHOSPHORIBOSYL)ANTHRANILATE ISOMERASE"/>
    <property type="match status" value="1"/>
</dbReference>
<evidence type="ECO:0000259" key="10">
    <source>
        <dbReference type="Pfam" id="PF00697"/>
    </source>
</evidence>
<keyword evidence="6 9" id="KW-0822">Tryptophan biosynthesis</keyword>
<dbReference type="InterPro" id="IPR001240">
    <property type="entry name" value="PRAI_dom"/>
</dbReference>
<evidence type="ECO:0000256" key="3">
    <source>
        <dbReference type="ARBA" id="ARBA00012572"/>
    </source>
</evidence>
<dbReference type="HAMAP" id="MF_00135">
    <property type="entry name" value="PRAI"/>
    <property type="match status" value="1"/>
</dbReference>
<evidence type="ECO:0000256" key="9">
    <source>
        <dbReference type="HAMAP-Rule" id="MF_00135"/>
    </source>
</evidence>
<dbReference type="EMBL" id="BHGK01000004">
    <property type="protein sequence ID" value="GCA68433.1"/>
    <property type="molecule type" value="Genomic_DNA"/>
</dbReference>
<dbReference type="CDD" id="cd00405">
    <property type="entry name" value="PRAI"/>
    <property type="match status" value="1"/>
</dbReference>
<comment type="pathway">
    <text evidence="2 9">Amino-acid biosynthesis; L-tryptophan biosynthesis; L-tryptophan from chorismate: step 3/5.</text>
</comment>
<dbReference type="RefSeq" id="WP_117602298.1">
    <property type="nucleotide sequence ID" value="NZ_BHGK01000004.1"/>
</dbReference>
<evidence type="ECO:0000256" key="7">
    <source>
        <dbReference type="ARBA" id="ARBA00023141"/>
    </source>
</evidence>
<accession>A0A391PFE7</accession>
<dbReference type="EC" id="5.3.1.24" evidence="3 9"/>
<dbReference type="InterPro" id="IPR044643">
    <property type="entry name" value="TrpF_fam"/>
</dbReference>
<comment type="catalytic activity">
    <reaction evidence="1 9">
        <text>N-(5-phospho-beta-D-ribosyl)anthranilate = 1-(2-carboxyphenylamino)-1-deoxy-D-ribulose 5-phosphate</text>
        <dbReference type="Rhea" id="RHEA:21540"/>
        <dbReference type="ChEBI" id="CHEBI:18277"/>
        <dbReference type="ChEBI" id="CHEBI:58613"/>
        <dbReference type="EC" id="5.3.1.24"/>
    </reaction>
</comment>
<reference evidence="12" key="1">
    <citation type="submission" date="2018-09" db="EMBL/GenBank/DDBJ databases">
        <title>Draft Genome Sequence of Mediterraneibacter sp. KCTC 15684.</title>
        <authorList>
            <person name="Kim J.S."/>
            <person name="Han K.I."/>
            <person name="Suh M.K."/>
            <person name="Lee K.C."/>
            <person name="Eom M.K."/>
            <person name="Lee J.H."/>
            <person name="Park S.H."/>
            <person name="Kang S.W."/>
            <person name="Park J.E."/>
            <person name="Oh B.S."/>
            <person name="Yu S.Y."/>
            <person name="Choi S.H."/>
            <person name="Lee D.H."/>
            <person name="Yoon H."/>
            <person name="Kim B."/>
            <person name="Yang S.J."/>
            <person name="Lee J.S."/>
        </authorList>
    </citation>
    <scope>NUCLEOTIDE SEQUENCE [LARGE SCALE GENOMIC DNA]</scope>
    <source>
        <strain evidence="12">KCTC 15684</strain>
    </source>
</reference>
<keyword evidence="7 9" id="KW-0057">Aromatic amino acid biosynthesis</keyword>
<protein>
    <recommendedName>
        <fullName evidence="4 9">N-(5'-phosphoribosyl)anthranilate isomerase</fullName>
        <shortName evidence="9">PRAI</shortName>
        <ecNumber evidence="3 9">5.3.1.24</ecNumber>
    </recommendedName>
</protein>
<comment type="caution">
    <text evidence="11">The sequence shown here is derived from an EMBL/GenBank/DDBJ whole genome shotgun (WGS) entry which is preliminary data.</text>
</comment>
<gene>
    <name evidence="9 11" type="primary">trpF</name>
    <name evidence="11" type="ORF">KGMB01110_28690</name>
</gene>
<evidence type="ECO:0000256" key="4">
    <source>
        <dbReference type="ARBA" id="ARBA00022272"/>
    </source>
</evidence>
<dbReference type="Proteomes" id="UP000265643">
    <property type="component" value="Unassembled WGS sequence"/>
</dbReference>
<feature type="domain" description="N-(5'phosphoribosyl) anthranilate isomerase (PRAI)" evidence="10">
    <location>
        <begin position="6"/>
        <end position="193"/>
    </location>
</feature>
<dbReference type="InterPro" id="IPR013785">
    <property type="entry name" value="Aldolase_TIM"/>
</dbReference>
<dbReference type="PANTHER" id="PTHR42894">
    <property type="entry name" value="N-(5'-PHOSPHORIBOSYL)ANTHRANILATE ISOMERASE"/>
    <property type="match status" value="1"/>
</dbReference>
<dbReference type="Pfam" id="PF00697">
    <property type="entry name" value="PRAI"/>
    <property type="match status" value="1"/>
</dbReference>
<sequence length="198" mass="22634">MDCKIKICGLTEEREIACVNRWKPDYIGFMFFPKSKRYISFERARELAEQLSPEIKKVGVFVNADLREMTEASKILDLIQLHGQESEETIEILKEKTHLPIIRAVSMTEEKDPFRFNHSGADYLLLDSGKGGTGELFDHRKIKGFEKPFFLAGGLTPENARGAAENVRPYGIDLSSGLETNGKKDEKKIEELIRRIRK</sequence>
<evidence type="ECO:0000313" key="12">
    <source>
        <dbReference type="Proteomes" id="UP000265643"/>
    </source>
</evidence>
<dbReference type="SUPFAM" id="SSF51366">
    <property type="entry name" value="Ribulose-phoshate binding barrel"/>
    <property type="match status" value="1"/>
</dbReference>
<evidence type="ECO:0000256" key="2">
    <source>
        <dbReference type="ARBA" id="ARBA00004664"/>
    </source>
</evidence>
<evidence type="ECO:0000256" key="1">
    <source>
        <dbReference type="ARBA" id="ARBA00001164"/>
    </source>
</evidence>
<dbReference type="InterPro" id="IPR011060">
    <property type="entry name" value="RibuloseP-bd_barrel"/>
</dbReference>
<dbReference type="GO" id="GO:0000162">
    <property type="term" value="P:L-tryptophan biosynthetic process"/>
    <property type="evidence" value="ECO:0007669"/>
    <property type="project" value="UniProtKB-UniRule"/>
</dbReference>
<keyword evidence="12" id="KW-1185">Reference proteome</keyword>
<name>A0A391PFE7_9FIRM</name>
<keyword evidence="5 9" id="KW-0028">Amino-acid biosynthesis</keyword>
<keyword evidence="8 9" id="KW-0413">Isomerase</keyword>
<dbReference type="UniPathway" id="UPA00035">
    <property type="reaction ID" value="UER00042"/>
</dbReference>
<proteinExistence type="inferred from homology"/>
<dbReference type="Gene3D" id="3.20.20.70">
    <property type="entry name" value="Aldolase class I"/>
    <property type="match status" value="1"/>
</dbReference>
<evidence type="ECO:0000256" key="5">
    <source>
        <dbReference type="ARBA" id="ARBA00022605"/>
    </source>
</evidence>
<dbReference type="AlphaFoldDB" id="A0A391PFE7"/>
<evidence type="ECO:0000256" key="6">
    <source>
        <dbReference type="ARBA" id="ARBA00022822"/>
    </source>
</evidence>